<keyword evidence="4 10" id="KW-0808">Transferase</keyword>
<evidence type="ECO:0000256" key="6">
    <source>
        <dbReference type="ARBA" id="ARBA00022741"/>
    </source>
</evidence>
<comment type="cofactor">
    <cofactor evidence="1 10">
        <name>Mg(2+)</name>
        <dbReference type="ChEBI" id="CHEBI:18420"/>
    </cofactor>
</comment>
<dbReference type="SUPFAM" id="SSF52540">
    <property type="entry name" value="P-loop containing nucleoside triphosphate hydrolases"/>
    <property type="match status" value="2"/>
</dbReference>
<feature type="region of interest" description="Interaction with substrate tRNA" evidence="10">
    <location>
        <begin position="175"/>
        <end position="179"/>
    </location>
</feature>
<dbReference type="GO" id="GO:0006400">
    <property type="term" value="P:tRNA modification"/>
    <property type="evidence" value="ECO:0007669"/>
    <property type="project" value="TreeGrafter"/>
</dbReference>
<dbReference type="EC" id="2.5.1.75" evidence="10"/>
<dbReference type="KEGG" id="agi:FSB73_13810"/>
<feature type="site" description="Interaction with substrate tRNA" evidence="10">
    <location>
        <position position="139"/>
    </location>
</feature>
<organism evidence="14 15">
    <name type="scientific">Arachidicoccus ginsenosidivorans</name>
    <dbReference type="NCBI Taxonomy" id="496057"/>
    <lineage>
        <taxon>Bacteria</taxon>
        <taxon>Pseudomonadati</taxon>
        <taxon>Bacteroidota</taxon>
        <taxon>Chitinophagia</taxon>
        <taxon>Chitinophagales</taxon>
        <taxon>Chitinophagaceae</taxon>
        <taxon>Arachidicoccus</taxon>
    </lineage>
</organism>
<keyword evidence="6 10" id="KW-0547">Nucleotide-binding</keyword>
<comment type="catalytic activity">
    <reaction evidence="9 10 11">
        <text>adenosine(37) in tRNA + dimethylallyl diphosphate = N(6)-dimethylallyladenosine(37) in tRNA + diphosphate</text>
        <dbReference type="Rhea" id="RHEA:26482"/>
        <dbReference type="Rhea" id="RHEA-COMP:10162"/>
        <dbReference type="Rhea" id="RHEA-COMP:10375"/>
        <dbReference type="ChEBI" id="CHEBI:33019"/>
        <dbReference type="ChEBI" id="CHEBI:57623"/>
        <dbReference type="ChEBI" id="CHEBI:74411"/>
        <dbReference type="ChEBI" id="CHEBI:74415"/>
        <dbReference type="EC" id="2.5.1.75"/>
    </reaction>
</comment>
<feature type="region of interest" description="Interaction with substrate tRNA" evidence="10">
    <location>
        <begin position="51"/>
        <end position="54"/>
    </location>
</feature>
<evidence type="ECO:0000256" key="3">
    <source>
        <dbReference type="ARBA" id="ARBA00005842"/>
    </source>
</evidence>
<protein>
    <recommendedName>
        <fullName evidence="10">tRNA dimethylallyltransferase</fullName>
        <ecNumber evidence="10">2.5.1.75</ecNumber>
    </recommendedName>
    <alternativeName>
        <fullName evidence="10">Dimethylallyl diphosphate:tRNA dimethylallyltransferase</fullName>
        <shortName evidence="10">DMAPP:tRNA dimethylallyltransferase</shortName>
        <shortName evidence="10">DMATase</shortName>
    </alternativeName>
    <alternativeName>
        <fullName evidence="10">Isopentenyl-diphosphate:tRNA isopentenyltransferase</fullName>
        <shortName evidence="10">IPP transferase</shortName>
        <shortName evidence="10">IPPT</shortName>
        <shortName evidence="10">IPTase</shortName>
    </alternativeName>
</protein>
<feature type="binding site" evidence="10">
    <location>
        <begin position="26"/>
        <end position="33"/>
    </location>
    <ligand>
        <name>ATP</name>
        <dbReference type="ChEBI" id="CHEBI:30616"/>
    </ligand>
</feature>
<dbReference type="InterPro" id="IPR018022">
    <property type="entry name" value="IPT"/>
</dbReference>
<dbReference type="PANTHER" id="PTHR11088:SF60">
    <property type="entry name" value="TRNA DIMETHYLALLYLTRANSFERASE"/>
    <property type="match status" value="1"/>
</dbReference>
<keyword evidence="5 10" id="KW-0819">tRNA processing</keyword>
<dbReference type="Pfam" id="PF01715">
    <property type="entry name" value="IPPT"/>
    <property type="match status" value="1"/>
</dbReference>
<reference evidence="14 15" key="1">
    <citation type="journal article" date="2017" name="Int. J. Syst. Evol. Microbiol.">
        <title>Arachidicoccus ginsenosidivorans sp. nov., with ginsenoside-converting activity isolated from ginseng cultivating soil.</title>
        <authorList>
            <person name="Siddiqi M.Z."/>
            <person name="Aslam Z."/>
            <person name="Im W.T."/>
        </authorList>
    </citation>
    <scope>NUCLEOTIDE SEQUENCE [LARGE SCALE GENOMIC DNA]</scope>
    <source>
        <strain evidence="14 15">Gsoil 809</strain>
    </source>
</reference>
<dbReference type="InterPro" id="IPR027417">
    <property type="entry name" value="P-loop_NTPase"/>
</dbReference>
<gene>
    <name evidence="10 14" type="primary">miaA</name>
    <name evidence="14" type="ORF">FSB73_13810</name>
</gene>
<name>A0A5B8VPI9_9BACT</name>
<comment type="similarity">
    <text evidence="3 10 13">Belongs to the IPP transferase family.</text>
</comment>
<sequence>MQTSELTIPDHSFTRPFQRTLVVLAGPTASGKTALGIWLAKAFNTEILSADSRQCFKELNIGVARPDEEELAQVPHHFIASHSIYDKVNAGVFANYGLELLDRLFKKHRIVFMVGGTGLYIKALTEGIDQMPATPDHIREAITQQYQLQGLAWLQRAVQQEDPIFWQQAEKMNPQRLMRGLEFIRTTGNSITAFRKNEKQPRDFQVLNIALDLPREQLYERINQRVDVMIAQGLENEVRDLYPLRHLNALQTVGYKEWYDYFEGRTSLSAVSALIQQNTRHYAKRQITWFKKQQDFRWFCPSDKENILTCIQSHINT</sequence>
<comment type="subunit">
    <text evidence="10">Monomer.</text>
</comment>
<keyword evidence="8 10" id="KW-0460">Magnesium</keyword>
<dbReference type="OrthoDB" id="9776390at2"/>
<feature type="binding site" evidence="10">
    <location>
        <begin position="28"/>
        <end position="33"/>
    </location>
    <ligand>
        <name>substrate</name>
    </ligand>
</feature>
<evidence type="ECO:0000256" key="9">
    <source>
        <dbReference type="ARBA" id="ARBA00049563"/>
    </source>
</evidence>
<evidence type="ECO:0000256" key="13">
    <source>
        <dbReference type="RuleBase" id="RU003785"/>
    </source>
</evidence>
<evidence type="ECO:0000256" key="2">
    <source>
        <dbReference type="ARBA" id="ARBA00003213"/>
    </source>
</evidence>
<evidence type="ECO:0000256" key="4">
    <source>
        <dbReference type="ARBA" id="ARBA00022679"/>
    </source>
</evidence>
<comment type="caution">
    <text evidence="10">Lacks conserved residue(s) required for the propagation of feature annotation.</text>
</comment>
<dbReference type="EMBL" id="CP042434">
    <property type="protein sequence ID" value="QEC72596.1"/>
    <property type="molecule type" value="Genomic_DNA"/>
</dbReference>
<dbReference type="InterPro" id="IPR039657">
    <property type="entry name" value="Dimethylallyltransferase"/>
</dbReference>
<dbReference type="Gene3D" id="1.10.20.140">
    <property type="match status" value="1"/>
</dbReference>
<dbReference type="NCBIfam" id="TIGR00174">
    <property type="entry name" value="miaA"/>
    <property type="match status" value="1"/>
</dbReference>
<evidence type="ECO:0000313" key="14">
    <source>
        <dbReference type="EMBL" id="QEC72596.1"/>
    </source>
</evidence>
<comment type="function">
    <text evidence="2 10 12">Catalyzes the transfer of a dimethylallyl group onto the adenine at position 37 in tRNAs that read codons beginning with uridine, leading to the formation of N6-(dimethylallyl)adenosine (i(6)A).</text>
</comment>
<dbReference type="GO" id="GO:0005524">
    <property type="term" value="F:ATP binding"/>
    <property type="evidence" value="ECO:0007669"/>
    <property type="project" value="UniProtKB-UniRule"/>
</dbReference>
<evidence type="ECO:0000256" key="12">
    <source>
        <dbReference type="RuleBase" id="RU003784"/>
    </source>
</evidence>
<evidence type="ECO:0000256" key="5">
    <source>
        <dbReference type="ARBA" id="ARBA00022694"/>
    </source>
</evidence>
<dbReference type="PANTHER" id="PTHR11088">
    <property type="entry name" value="TRNA DIMETHYLALLYLTRANSFERASE"/>
    <property type="match status" value="1"/>
</dbReference>
<accession>A0A5B8VPI9</accession>
<evidence type="ECO:0000256" key="10">
    <source>
        <dbReference type="HAMAP-Rule" id="MF_00185"/>
    </source>
</evidence>
<keyword evidence="15" id="KW-1185">Reference proteome</keyword>
<evidence type="ECO:0000256" key="1">
    <source>
        <dbReference type="ARBA" id="ARBA00001946"/>
    </source>
</evidence>
<evidence type="ECO:0000313" key="15">
    <source>
        <dbReference type="Proteomes" id="UP000321291"/>
    </source>
</evidence>
<dbReference type="Proteomes" id="UP000321291">
    <property type="component" value="Chromosome"/>
</dbReference>
<dbReference type="Gene3D" id="3.40.50.300">
    <property type="entry name" value="P-loop containing nucleotide triphosphate hydrolases"/>
    <property type="match status" value="1"/>
</dbReference>
<proteinExistence type="inferred from homology"/>
<dbReference type="RefSeq" id="WP_146783305.1">
    <property type="nucleotide sequence ID" value="NZ_CP042434.1"/>
</dbReference>
<evidence type="ECO:0000256" key="7">
    <source>
        <dbReference type="ARBA" id="ARBA00022840"/>
    </source>
</evidence>
<evidence type="ECO:0000256" key="8">
    <source>
        <dbReference type="ARBA" id="ARBA00022842"/>
    </source>
</evidence>
<feature type="site" description="Interaction with substrate tRNA" evidence="10">
    <location>
        <position position="117"/>
    </location>
</feature>
<evidence type="ECO:0000256" key="11">
    <source>
        <dbReference type="RuleBase" id="RU003783"/>
    </source>
</evidence>
<keyword evidence="7 10" id="KW-0067">ATP-binding</keyword>
<dbReference type="HAMAP" id="MF_00185">
    <property type="entry name" value="IPP_trans"/>
    <property type="match status" value="1"/>
</dbReference>
<dbReference type="GO" id="GO:0052381">
    <property type="term" value="F:tRNA dimethylallyltransferase activity"/>
    <property type="evidence" value="ECO:0007669"/>
    <property type="project" value="UniProtKB-UniRule"/>
</dbReference>
<dbReference type="AlphaFoldDB" id="A0A5B8VPI9"/>